<keyword evidence="3" id="KW-1185">Reference proteome</keyword>
<sequence length="336" mass="37120">MKRLAHPHRDRWVLFDSRMALLAVGDELHQGTSARSRLDPTARDLLLPRFREVLRTARASVGAAYHSGRRWLVEVHPVIGAGKGGVLGAQAIYGNQLPARPRVSGWEWRVPALGSGETVRTYWSPEVFQFGDEASRRCWEGAHFLDEVLLGSCRVRMRELLAKAMRVGSDYQVIEEFAARDVTTGSVMALRMSGRAEPADGSGVRWIRGLAQRVAGPHRGRDERADLLAAVFADPGAALGVIDPAHRQIWMTSANFGRLLGVRMPSTRSLVDFCHDDDVPAVQDLLDRVAQQSPATLHRARFTTPDGSWRALEVSATPTRVDDETHVLARFTALPG</sequence>
<accession>A0ABP7HD84</accession>
<proteinExistence type="predicted"/>
<name>A0ABP7HD84_9PSEU</name>
<dbReference type="SUPFAM" id="SSF55785">
    <property type="entry name" value="PYP-like sensor domain (PAS domain)"/>
    <property type="match status" value="1"/>
</dbReference>
<dbReference type="CDD" id="cd00130">
    <property type="entry name" value="PAS"/>
    <property type="match status" value="1"/>
</dbReference>
<dbReference type="InterPro" id="IPR013655">
    <property type="entry name" value="PAS_fold_3"/>
</dbReference>
<evidence type="ECO:0000259" key="1">
    <source>
        <dbReference type="Pfam" id="PF08447"/>
    </source>
</evidence>
<evidence type="ECO:0000313" key="2">
    <source>
        <dbReference type="EMBL" id="GAA3791531.1"/>
    </source>
</evidence>
<dbReference type="Gene3D" id="3.30.450.20">
    <property type="entry name" value="PAS domain"/>
    <property type="match status" value="1"/>
</dbReference>
<gene>
    <name evidence="2" type="ORF">GCM10022380_05140</name>
</gene>
<evidence type="ECO:0000313" key="3">
    <source>
        <dbReference type="Proteomes" id="UP001501624"/>
    </source>
</evidence>
<reference evidence="3" key="1">
    <citation type="journal article" date="2019" name="Int. J. Syst. Evol. Microbiol.">
        <title>The Global Catalogue of Microorganisms (GCM) 10K type strain sequencing project: providing services to taxonomists for standard genome sequencing and annotation.</title>
        <authorList>
            <consortium name="The Broad Institute Genomics Platform"/>
            <consortium name="The Broad Institute Genome Sequencing Center for Infectious Disease"/>
            <person name="Wu L."/>
            <person name="Ma J."/>
        </authorList>
    </citation>
    <scope>NUCLEOTIDE SEQUENCE [LARGE SCALE GENOMIC DNA]</scope>
    <source>
        <strain evidence="3">JCM 17017</strain>
    </source>
</reference>
<dbReference type="InterPro" id="IPR035965">
    <property type="entry name" value="PAS-like_dom_sf"/>
</dbReference>
<protein>
    <recommendedName>
        <fullName evidence="1">PAS fold-3 domain-containing protein</fullName>
    </recommendedName>
</protein>
<dbReference type="Proteomes" id="UP001501624">
    <property type="component" value="Unassembled WGS sequence"/>
</dbReference>
<organism evidence="2 3">
    <name type="scientific">Amycolatopsis tucumanensis</name>
    <dbReference type="NCBI Taxonomy" id="401106"/>
    <lineage>
        <taxon>Bacteria</taxon>
        <taxon>Bacillati</taxon>
        <taxon>Actinomycetota</taxon>
        <taxon>Actinomycetes</taxon>
        <taxon>Pseudonocardiales</taxon>
        <taxon>Pseudonocardiaceae</taxon>
        <taxon>Amycolatopsis</taxon>
    </lineage>
</organism>
<comment type="caution">
    <text evidence="2">The sequence shown here is derived from an EMBL/GenBank/DDBJ whole genome shotgun (WGS) entry which is preliminary data.</text>
</comment>
<feature type="domain" description="PAS fold-3" evidence="1">
    <location>
        <begin position="253"/>
        <end position="324"/>
    </location>
</feature>
<dbReference type="RefSeq" id="WP_237336662.1">
    <property type="nucleotide sequence ID" value="NZ_BAABCM010000001.1"/>
</dbReference>
<dbReference type="EMBL" id="BAABCM010000001">
    <property type="protein sequence ID" value="GAA3791531.1"/>
    <property type="molecule type" value="Genomic_DNA"/>
</dbReference>
<dbReference type="Pfam" id="PF08447">
    <property type="entry name" value="PAS_3"/>
    <property type="match status" value="1"/>
</dbReference>
<dbReference type="InterPro" id="IPR000014">
    <property type="entry name" value="PAS"/>
</dbReference>